<organism evidence="8 9">
    <name type="scientific">Actinoplanes siamensis</name>
    <dbReference type="NCBI Taxonomy" id="1223317"/>
    <lineage>
        <taxon>Bacteria</taxon>
        <taxon>Bacillati</taxon>
        <taxon>Actinomycetota</taxon>
        <taxon>Actinomycetes</taxon>
        <taxon>Micromonosporales</taxon>
        <taxon>Micromonosporaceae</taxon>
        <taxon>Actinoplanes</taxon>
    </lineage>
</organism>
<sequence>MNRTTADAEAAFRELFEAVYDDLLVFVERRTDLVVADDVVAETFLVAWRRLDDVPDPLDEARAWLFTVAHNLLRNRQRSEQRQRKLALRILREPGGDTGGEADAAAAHVDLVRAWRHLSPADQEALTLTAIEDLTGPQAAHLLGISRTAFSLRLLRARRRLRQHLRQLPDAEPAPPPAPARTASPGGPA</sequence>
<feature type="domain" description="RNA polymerase sigma-70 region 2" evidence="6">
    <location>
        <begin position="32"/>
        <end position="82"/>
    </location>
</feature>
<evidence type="ECO:0000259" key="6">
    <source>
        <dbReference type="Pfam" id="PF04542"/>
    </source>
</evidence>
<feature type="region of interest" description="Disordered" evidence="5">
    <location>
        <begin position="166"/>
        <end position="189"/>
    </location>
</feature>
<dbReference type="Proteomes" id="UP000629619">
    <property type="component" value="Unassembled WGS sequence"/>
</dbReference>
<evidence type="ECO:0000256" key="2">
    <source>
        <dbReference type="ARBA" id="ARBA00023015"/>
    </source>
</evidence>
<comment type="similarity">
    <text evidence="1">Belongs to the sigma-70 factor family. ECF subfamily.</text>
</comment>
<evidence type="ECO:0000256" key="1">
    <source>
        <dbReference type="ARBA" id="ARBA00010641"/>
    </source>
</evidence>
<dbReference type="RefSeq" id="WP_239102993.1">
    <property type="nucleotide sequence ID" value="NZ_BOMW01000060.1"/>
</dbReference>
<dbReference type="GO" id="GO:0006352">
    <property type="term" value="P:DNA-templated transcription initiation"/>
    <property type="evidence" value="ECO:0007669"/>
    <property type="project" value="InterPro"/>
</dbReference>
<name>A0A919TN04_9ACTN</name>
<dbReference type="InterPro" id="IPR014284">
    <property type="entry name" value="RNA_pol_sigma-70_dom"/>
</dbReference>
<dbReference type="SUPFAM" id="SSF88659">
    <property type="entry name" value="Sigma3 and sigma4 domains of RNA polymerase sigma factors"/>
    <property type="match status" value="1"/>
</dbReference>
<dbReference type="PANTHER" id="PTHR43133">
    <property type="entry name" value="RNA POLYMERASE ECF-TYPE SIGMA FACTO"/>
    <property type="match status" value="1"/>
</dbReference>
<evidence type="ECO:0000256" key="3">
    <source>
        <dbReference type="ARBA" id="ARBA00023082"/>
    </source>
</evidence>
<gene>
    <name evidence="8" type="ORF">Asi03nite_57650</name>
</gene>
<proteinExistence type="inferred from homology"/>
<accession>A0A919TN04</accession>
<dbReference type="InterPro" id="IPR036388">
    <property type="entry name" value="WH-like_DNA-bd_sf"/>
</dbReference>
<keyword evidence="4" id="KW-0804">Transcription</keyword>
<dbReference type="GO" id="GO:0003677">
    <property type="term" value="F:DNA binding"/>
    <property type="evidence" value="ECO:0007669"/>
    <property type="project" value="InterPro"/>
</dbReference>
<dbReference type="InterPro" id="IPR013249">
    <property type="entry name" value="RNA_pol_sigma70_r4_t2"/>
</dbReference>
<dbReference type="Gene3D" id="1.10.10.10">
    <property type="entry name" value="Winged helix-like DNA-binding domain superfamily/Winged helix DNA-binding domain"/>
    <property type="match status" value="1"/>
</dbReference>
<dbReference type="Pfam" id="PF04542">
    <property type="entry name" value="Sigma70_r2"/>
    <property type="match status" value="1"/>
</dbReference>
<dbReference type="InterPro" id="IPR013324">
    <property type="entry name" value="RNA_pol_sigma_r3/r4-like"/>
</dbReference>
<dbReference type="Pfam" id="PF08281">
    <property type="entry name" value="Sigma70_r4_2"/>
    <property type="match status" value="1"/>
</dbReference>
<dbReference type="EMBL" id="BOMW01000060">
    <property type="protein sequence ID" value="GIF08227.1"/>
    <property type="molecule type" value="Genomic_DNA"/>
</dbReference>
<keyword evidence="2" id="KW-0805">Transcription regulation</keyword>
<dbReference type="InterPro" id="IPR039425">
    <property type="entry name" value="RNA_pol_sigma-70-like"/>
</dbReference>
<evidence type="ECO:0008006" key="10">
    <source>
        <dbReference type="Google" id="ProtNLM"/>
    </source>
</evidence>
<dbReference type="InterPro" id="IPR013325">
    <property type="entry name" value="RNA_pol_sigma_r2"/>
</dbReference>
<feature type="compositionally biased region" description="Low complexity" evidence="5">
    <location>
        <begin position="180"/>
        <end position="189"/>
    </location>
</feature>
<dbReference type="Gene3D" id="1.10.1740.10">
    <property type="match status" value="1"/>
</dbReference>
<evidence type="ECO:0000313" key="8">
    <source>
        <dbReference type="EMBL" id="GIF08227.1"/>
    </source>
</evidence>
<dbReference type="PANTHER" id="PTHR43133:SF25">
    <property type="entry name" value="RNA POLYMERASE SIGMA FACTOR RFAY-RELATED"/>
    <property type="match status" value="1"/>
</dbReference>
<evidence type="ECO:0000256" key="5">
    <source>
        <dbReference type="SAM" id="MobiDB-lite"/>
    </source>
</evidence>
<evidence type="ECO:0000259" key="7">
    <source>
        <dbReference type="Pfam" id="PF08281"/>
    </source>
</evidence>
<dbReference type="InterPro" id="IPR007627">
    <property type="entry name" value="RNA_pol_sigma70_r2"/>
</dbReference>
<dbReference type="GO" id="GO:0016987">
    <property type="term" value="F:sigma factor activity"/>
    <property type="evidence" value="ECO:0007669"/>
    <property type="project" value="UniProtKB-KW"/>
</dbReference>
<keyword evidence="3" id="KW-0731">Sigma factor</keyword>
<protein>
    <recommendedName>
        <fullName evidence="10">RNA polymerase sigma-70 factor (ECF subfamily)</fullName>
    </recommendedName>
</protein>
<evidence type="ECO:0000313" key="9">
    <source>
        <dbReference type="Proteomes" id="UP000629619"/>
    </source>
</evidence>
<dbReference type="SUPFAM" id="SSF88946">
    <property type="entry name" value="Sigma2 domain of RNA polymerase sigma factors"/>
    <property type="match status" value="1"/>
</dbReference>
<keyword evidence="9" id="KW-1185">Reference proteome</keyword>
<feature type="domain" description="RNA polymerase sigma factor 70 region 4 type 2" evidence="7">
    <location>
        <begin position="110"/>
        <end position="161"/>
    </location>
</feature>
<evidence type="ECO:0000256" key="4">
    <source>
        <dbReference type="ARBA" id="ARBA00023163"/>
    </source>
</evidence>
<comment type="caution">
    <text evidence="8">The sequence shown here is derived from an EMBL/GenBank/DDBJ whole genome shotgun (WGS) entry which is preliminary data.</text>
</comment>
<dbReference type="NCBIfam" id="TIGR02937">
    <property type="entry name" value="sigma70-ECF"/>
    <property type="match status" value="1"/>
</dbReference>
<reference evidence="8" key="1">
    <citation type="submission" date="2021-01" db="EMBL/GenBank/DDBJ databases">
        <title>Whole genome shotgun sequence of Actinoplanes siamensis NBRC 109076.</title>
        <authorList>
            <person name="Komaki H."/>
            <person name="Tamura T."/>
        </authorList>
    </citation>
    <scope>NUCLEOTIDE SEQUENCE</scope>
    <source>
        <strain evidence="8">NBRC 109076</strain>
    </source>
</reference>
<dbReference type="AlphaFoldDB" id="A0A919TN04"/>